<evidence type="ECO:0000313" key="2">
    <source>
        <dbReference type="Proteomes" id="UP000268229"/>
    </source>
</evidence>
<name>A0A448UC10_9NEIS</name>
<dbReference type="Proteomes" id="UP000268229">
    <property type="component" value="Chromosome"/>
</dbReference>
<keyword evidence="2" id="KW-1185">Reference proteome</keyword>
<dbReference type="SUPFAM" id="SSF159894">
    <property type="entry name" value="YgaC/TfoX-N like"/>
    <property type="match status" value="1"/>
</dbReference>
<evidence type="ECO:0000313" key="1">
    <source>
        <dbReference type="EMBL" id="VEJ21422.1"/>
    </source>
</evidence>
<dbReference type="KEGG" id="nani:NCTC12227_01160"/>
<reference evidence="1 2" key="1">
    <citation type="submission" date="2018-12" db="EMBL/GenBank/DDBJ databases">
        <authorList>
            <consortium name="Pathogen Informatics"/>
        </authorList>
    </citation>
    <scope>NUCLEOTIDE SEQUENCE [LARGE SCALE GENOMIC DNA]</scope>
    <source>
        <strain evidence="1 2">NCTC12227</strain>
    </source>
</reference>
<organism evidence="1 2">
    <name type="scientific">Neisseria animaloris</name>
    <dbReference type="NCBI Taxonomy" id="326522"/>
    <lineage>
        <taxon>Bacteria</taxon>
        <taxon>Pseudomonadati</taxon>
        <taxon>Pseudomonadota</taxon>
        <taxon>Betaproteobacteria</taxon>
        <taxon>Neisseriales</taxon>
        <taxon>Neisseriaceae</taxon>
        <taxon>Neisseria</taxon>
    </lineage>
</organism>
<dbReference type="AlphaFoldDB" id="A0A448UC10"/>
<gene>
    <name evidence="1" type="ORF">NCTC12227_01160</name>
</gene>
<proteinExistence type="predicted"/>
<sequence length="124" mass="14298">MTARLLLKLFGYTWEKRGAYGIRQSIFGFYSGTIIRLERHHISSHDGEYILYYKQKIVGGIYDDRLPVKPVQPAIDYMPNVAYELPYEGAKAMLLVSEVDDKAFLTGLFEAMYDELPQAKPKKK</sequence>
<protein>
    <submittedName>
        <fullName evidence="1">TfoX N-terminal domain</fullName>
    </submittedName>
</protein>
<dbReference type="EMBL" id="LR134516">
    <property type="protein sequence ID" value="VEJ21422.1"/>
    <property type="molecule type" value="Genomic_DNA"/>
</dbReference>
<accession>A0A448UC10</accession>
<dbReference type="STRING" id="326522.BWD08_08545"/>